<dbReference type="EMBL" id="JAAOAR010000157">
    <property type="protein sequence ID" value="KAF5599375.1"/>
    <property type="molecule type" value="Genomic_DNA"/>
</dbReference>
<dbReference type="Proteomes" id="UP000544095">
    <property type="component" value="Unassembled WGS sequence"/>
</dbReference>
<name>A0A8H5UVX3_9HYPO</name>
<reference evidence="1 2" key="1">
    <citation type="submission" date="2020-05" db="EMBL/GenBank/DDBJ databases">
        <title>Identification and distribution of gene clusters putatively required for synthesis of sphingolipid metabolism inhibitors in phylogenetically diverse species of the filamentous fungus Fusarium.</title>
        <authorList>
            <person name="Kim H.-S."/>
            <person name="Busman M."/>
            <person name="Brown D.W."/>
            <person name="Divon H."/>
            <person name="Uhlig S."/>
            <person name="Proctor R.H."/>
        </authorList>
    </citation>
    <scope>NUCLEOTIDE SEQUENCE [LARGE SCALE GENOMIC DNA]</scope>
    <source>
        <strain evidence="1 2">NRRL 25211</strain>
    </source>
</reference>
<gene>
    <name evidence="1" type="ORF">FPANT_3490</name>
</gene>
<proteinExistence type="predicted"/>
<protein>
    <submittedName>
        <fullName evidence="1">Uncharacterized protein</fullName>
    </submittedName>
</protein>
<accession>A0A8H5UVX3</accession>
<dbReference type="AlphaFoldDB" id="A0A8H5UVX3"/>
<evidence type="ECO:0000313" key="1">
    <source>
        <dbReference type="EMBL" id="KAF5599375.1"/>
    </source>
</evidence>
<organism evidence="1 2">
    <name type="scientific">Fusarium pseudoanthophilum</name>
    <dbReference type="NCBI Taxonomy" id="48495"/>
    <lineage>
        <taxon>Eukaryota</taxon>
        <taxon>Fungi</taxon>
        <taxon>Dikarya</taxon>
        <taxon>Ascomycota</taxon>
        <taxon>Pezizomycotina</taxon>
        <taxon>Sordariomycetes</taxon>
        <taxon>Hypocreomycetidae</taxon>
        <taxon>Hypocreales</taxon>
        <taxon>Nectriaceae</taxon>
        <taxon>Fusarium</taxon>
        <taxon>Fusarium fujikuroi species complex</taxon>
    </lineage>
</organism>
<comment type="caution">
    <text evidence="1">The sequence shown here is derived from an EMBL/GenBank/DDBJ whole genome shotgun (WGS) entry which is preliminary data.</text>
</comment>
<sequence length="133" mass="14195">MGVLPDIDSGIDGHRQCKCVNAQVQKIVRGDTLHEKLQDGYNAALAMKPYANRQNMSASDGPSTVKIAPHSSKPKHGFKLLLHDSPTTTKVNMNKNNGGNGLLDVFNSKSLICLGPSGISTTTDDVAILDLKP</sequence>
<keyword evidence="2" id="KW-1185">Reference proteome</keyword>
<evidence type="ECO:0000313" key="2">
    <source>
        <dbReference type="Proteomes" id="UP000544095"/>
    </source>
</evidence>